<dbReference type="EMBL" id="BFAA01024534">
    <property type="protein sequence ID" value="GCB82065.1"/>
    <property type="molecule type" value="Genomic_DNA"/>
</dbReference>
<keyword evidence="2 3" id="KW-0539">Nucleus</keyword>
<dbReference type="OrthoDB" id="5577072at2759"/>
<keyword evidence="7" id="KW-1185">Reference proteome</keyword>
<dbReference type="InterPro" id="IPR000467">
    <property type="entry name" value="G_patch_dom"/>
</dbReference>
<dbReference type="Pfam" id="PF12656">
    <property type="entry name" value="G-patch_2"/>
    <property type="match status" value="1"/>
</dbReference>
<organism evidence="6 7">
    <name type="scientific">Scyliorhinus torazame</name>
    <name type="common">Cloudy catshark</name>
    <name type="synonym">Catulus torazame</name>
    <dbReference type="NCBI Taxonomy" id="75743"/>
    <lineage>
        <taxon>Eukaryota</taxon>
        <taxon>Metazoa</taxon>
        <taxon>Chordata</taxon>
        <taxon>Craniata</taxon>
        <taxon>Vertebrata</taxon>
        <taxon>Chondrichthyes</taxon>
        <taxon>Elasmobranchii</taxon>
        <taxon>Galeomorphii</taxon>
        <taxon>Galeoidea</taxon>
        <taxon>Carcharhiniformes</taxon>
        <taxon>Scyliorhinidae</taxon>
        <taxon>Scyliorhinus</taxon>
    </lineage>
</organism>
<protein>
    <recommendedName>
        <fullName evidence="3">G-patch domain and KOW motifs-containing protein</fullName>
    </recommendedName>
</protein>
<evidence type="ECO:0000256" key="1">
    <source>
        <dbReference type="ARBA" id="ARBA00004123"/>
    </source>
</evidence>
<comment type="function">
    <text evidence="3">RNA-binding protein involved in pre-mRNA splicing.</text>
</comment>
<evidence type="ECO:0000256" key="4">
    <source>
        <dbReference type="SAM" id="MobiDB-lite"/>
    </source>
</evidence>
<evidence type="ECO:0000313" key="6">
    <source>
        <dbReference type="EMBL" id="GCB82065.1"/>
    </source>
</evidence>
<keyword evidence="3" id="KW-0508">mRNA splicing</keyword>
<evidence type="ECO:0000256" key="3">
    <source>
        <dbReference type="RuleBase" id="RU369096"/>
    </source>
</evidence>
<dbReference type="GO" id="GO:0005681">
    <property type="term" value="C:spliceosomal complex"/>
    <property type="evidence" value="ECO:0007669"/>
    <property type="project" value="TreeGrafter"/>
</dbReference>
<dbReference type="InterPro" id="IPR045166">
    <property type="entry name" value="Spp2-like"/>
</dbReference>
<feature type="non-terminal residue" evidence="6">
    <location>
        <position position="204"/>
    </location>
</feature>
<dbReference type="STRING" id="75743.A0A401Q9L1"/>
<comment type="caution">
    <text evidence="6">The sequence shown here is derived from an EMBL/GenBank/DDBJ whole genome shotgun (WGS) entry which is preliminary data.</text>
</comment>
<evidence type="ECO:0000256" key="2">
    <source>
        <dbReference type="ARBA" id="ARBA00023242"/>
    </source>
</evidence>
<dbReference type="InterPro" id="IPR026822">
    <property type="entry name" value="Spp2/MOS2_G-patch"/>
</dbReference>
<keyword evidence="3" id="KW-0507">mRNA processing</keyword>
<feature type="non-terminal residue" evidence="6">
    <location>
        <position position="1"/>
    </location>
</feature>
<comment type="subcellular location">
    <subcellularLocation>
        <location evidence="1 3">Nucleus</location>
    </subcellularLocation>
</comment>
<dbReference type="AlphaFoldDB" id="A0A401Q9L1"/>
<evidence type="ECO:0000259" key="5">
    <source>
        <dbReference type="PROSITE" id="PS50174"/>
    </source>
</evidence>
<dbReference type="PANTHER" id="PTHR15818:SF2">
    <property type="entry name" value="G-PATCH DOMAIN AND KOW MOTIFS-CONTAINING PROTEIN"/>
    <property type="match status" value="1"/>
</dbReference>
<dbReference type="GO" id="GO:0003676">
    <property type="term" value="F:nucleic acid binding"/>
    <property type="evidence" value="ECO:0007669"/>
    <property type="project" value="InterPro"/>
</dbReference>
<reference evidence="6 7" key="1">
    <citation type="journal article" date="2018" name="Nat. Ecol. Evol.">
        <title>Shark genomes provide insights into elasmobranch evolution and the origin of vertebrates.</title>
        <authorList>
            <person name="Hara Y"/>
            <person name="Yamaguchi K"/>
            <person name="Onimaru K"/>
            <person name="Kadota M"/>
            <person name="Koyanagi M"/>
            <person name="Keeley SD"/>
            <person name="Tatsumi K"/>
            <person name="Tanaka K"/>
            <person name="Motone F"/>
            <person name="Kageyama Y"/>
            <person name="Nozu R"/>
            <person name="Adachi N"/>
            <person name="Nishimura O"/>
            <person name="Nakagawa R"/>
            <person name="Tanegashima C"/>
            <person name="Kiyatake I"/>
            <person name="Matsumoto R"/>
            <person name="Murakumo K"/>
            <person name="Nishida K"/>
            <person name="Terakita A"/>
            <person name="Kuratani S"/>
            <person name="Sato K"/>
            <person name="Hyodo S Kuraku.S."/>
        </authorList>
    </citation>
    <scope>NUCLEOTIDE SEQUENCE [LARGE SCALE GENOMIC DNA]</scope>
</reference>
<accession>A0A401Q9L1</accession>
<feature type="region of interest" description="Disordered" evidence="4">
    <location>
        <begin position="145"/>
        <end position="188"/>
    </location>
</feature>
<name>A0A401Q9L1_SCYTO</name>
<dbReference type="PROSITE" id="PS50174">
    <property type="entry name" value="G_PATCH"/>
    <property type="match status" value="1"/>
</dbReference>
<sequence>VKPREKPRELIIPLIQKNRWHRPEPGDKVKEEKPGAKQEDSEVLSRAVQELIEESQRYQQKWTEGSRDDPDLSIPLLKQNQAPSGFEDGDKINVELRPESSTDADYESVPVDAYGLAMLRGMGWKEGEGIGRTFKQDVKPLEHQLRPKGLGLGADRSIIRDLEEPRPQRAMKPGEEKRPEEPTGLVAGSLVQIEKGPHKCLYGK</sequence>
<comment type="similarity">
    <text evidence="3">Belongs to the MOS2 family.</text>
</comment>
<dbReference type="GO" id="GO:0000398">
    <property type="term" value="P:mRNA splicing, via spliceosome"/>
    <property type="evidence" value="ECO:0007669"/>
    <property type="project" value="UniProtKB-UniRule"/>
</dbReference>
<feature type="region of interest" description="Disordered" evidence="4">
    <location>
        <begin position="1"/>
        <end position="45"/>
    </location>
</feature>
<feature type="compositionally biased region" description="Basic and acidic residues" evidence="4">
    <location>
        <begin position="157"/>
        <end position="181"/>
    </location>
</feature>
<dbReference type="Proteomes" id="UP000288216">
    <property type="component" value="Unassembled WGS sequence"/>
</dbReference>
<dbReference type="SMART" id="SM00443">
    <property type="entry name" value="G_patch"/>
    <property type="match status" value="1"/>
</dbReference>
<feature type="domain" description="G-patch" evidence="5">
    <location>
        <begin position="111"/>
        <end position="157"/>
    </location>
</feature>
<dbReference type="PANTHER" id="PTHR15818">
    <property type="entry name" value="G PATCH AND KOW-CONTAINING"/>
    <property type="match status" value="1"/>
</dbReference>
<feature type="compositionally biased region" description="Basic and acidic residues" evidence="4">
    <location>
        <begin position="21"/>
        <end position="40"/>
    </location>
</feature>
<feature type="region of interest" description="Disordered" evidence="4">
    <location>
        <begin position="57"/>
        <end position="91"/>
    </location>
</feature>
<proteinExistence type="inferred from homology"/>
<evidence type="ECO:0000313" key="7">
    <source>
        <dbReference type="Proteomes" id="UP000288216"/>
    </source>
</evidence>
<gene>
    <name evidence="6" type="ORF">scyTo_0022863</name>
</gene>